<dbReference type="CDD" id="cd14797">
    <property type="entry name" value="DUF302"/>
    <property type="match status" value="1"/>
</dbReference>
<feature type="domain" description="DUF302" evidence="1">
    <location>
        <begin position="34"/>
        <end position="96"/>
    </location>
</feature>
<dbReference type="InterPro" id="IPR016796">
    <property type="entry name" value="UCP021774"/>
</dbReference>
<reference evidence="2 3" key="1">
    <citation type="submission" date="2018-06" db="EMBL/GenBank/DDBJ databases">
        <authorList>
            <consortium name="Pathogen Informatics"/>
            <person name="Doyle S."/>
        </authorList>
    </citation>
    <scope>NUCLEOTIDE SEQUENCE [LARGE SCALE GENOMIC DNA]</scope>
    <source>
        <strain evidence="2 3">NCTC13163</strain>
    </source>
</reference>
<dbReference type="PIRSF" id="PIRSF021774">
    <property type="entry name" value="UCP021774"/>
    <property type="match status" value="1"/>
</dbReference>
<dbReference type="InterPro" id="IPR035923">
    <property type="entry name" value="TT1751-like_sf"/>
</dbReference>
<evidence type="ECO:0000313" key="3">
    <source>
        <dbReference type="Proteomes" id="UP000254060"/>
    </source>
</evidence>
<sequence>MFDYTVKTDQSVADVVEKLKGTLKEEEFGVLWDFNLSETLEEKGQAIDGDYRILEVCNPKEAKKVLTAHREGGYFLPCKLAVFTKDGATHVGMPKPTKLIELIEDESLQSIAQDVETRLTRAIDNSI</sequence>
<dbReference type="PANTHER" id="PTHR38342">
    <property type="entry name" value="SLR5037 PROTEIN"/>
    <property type="match status" value="1"/>
</dbReference>
<dbReference type="PANTHER" id="PTHR38342:SF1">
    <property type="entry name" value="SLR5037 PROTEIN"/>
    <property type="match status" value="1"/>
</dbReference>
<evidence type="ECO:0000313" key="2">
    <source>
        <dbReference type="EMBL" id="STO08114.1"/>
    </source>
</evidence>
<dbReference type="Proteomes" id="UP000254060">
    <property type="component" value="Unassembled WGS sequence"/>
</dbReference>
<dbReference type="Pfam" id="PF03625">
    <property type="entry name" value="DUF302"/>
    <property type="match status" value="1"/>
</dbReference>
<evidence type="ECO:0000259" key="1">
    <source>
        <dbReference type="Pfam" id="PF03625"/>
    </source>
</evidence>
<organism evidence="2 3">
    <name type="scientific">Exiguobacterium aurantiacum</name>
    <dbReference type="NCBI Taxonomy" id="33987"/>
    <lineage>
        <taxon>Bacteria</taxon>
        <taxon>Bacillati</taxon>
        <taxon>Bacillota</taxon>
        <taxon>Bacilli</taxon>
        <taxon>Bacillales</taxon>
        <taxon>Bacillales Family XII. Incertae Sedis</taxon>
        <taxon>Exiguobacterium</taxon>
    </lineage>
</organism>
<dbReference type="SUPFAM" id="SSF103247">
    <property type="entry name" value="TT1751-like"/>
    <property type="match status" value="1"/>
</dbReference>
<dbReference type="RefSeq" id="WP_024371917.1">
    <property type="nucleotide sequence ID" value="NZ_UGGP01000001.1"/>
</dbReference>
<dbReference type="EMBL" id="UGGP01000001">
    <property type="protein sequence ID" value="STO08114.1"/>
    <property type="molecule type" value="Genomic_DNA"/>
</dbReference>
<dbReference type="InterPro" id="IPR005180">
    <property type="entry name" value="DUF302"/>
</dbReference>
<dbReference type="AlphaFoldDB" id="A0A377FU70"/>
<name>A0A377FU70_9BACL</name>
<dbReference type="OrthoDB" id="9791067at2"/>
<protein>
    <submittedName>
        <fullName evidence="2">Uncharacterized conserved protein</fullName>
    </submittedName>
</protein>
<proteinExistence type="predicted"/>
<dbReference type="Gene3D" id="3.30.310.70">
    <property type="entry name" value="TT1751-like domain"/>
    <property type="match status" value="1"/>
</dbReference>
<accession>A0A377FU70</accession>
<gene>
    <name evidence="2" type="ORF">NCTC13163_01483</name>
</gene>
<dbReference type="STRING" id="1397694.GCA_000702585_01981"/>